<dbReference type="Proteomes" id="UP001168990">
    <property type="component" value="Unassembled WGS sequence"/>
</dbReference>
<keyword evidence="3" id="KW-1185">Reference proteome</keyword>
<evidence type="ECO:0000313" key="2">
    <source>
        <dbReference type="EMBL" id="KAK0173818.1"/>
    </source>
</evidence>
<feature type="chain" id="PRO_5041406045" evidence="1">
    <location>
        <begin position="24"/>
        <end position="303"/>
    </location>
</feature>
<organism evidence="2 3">
    <name type="scientific">Microctonus aethiopoides</name>
    <dbReference type="NCBI Taxonomy" id="144406"/>
    <lineage>
        <taxon>Eukaryota</taxon>
        <taxon>Metazoa</taxon>
        <taxon>Ecdysozoa</taxon>
        <taxon>Arthropoda</taxon>
        <taxon>Hexapoda</taxon>
        <taxon>Insecta</taxon>
        <taxon>Pterygota</taxon>
        <taxon>Neoptera</taxon>
        <taxon>Endopterygota</taxon>
        <taxon>Hymenoptera</taxon>
        <taxon>Apocrita</taxon>
        <taxon>Ichneumonoidea</taxon>
        <taxon>Braconidae</taxon>
        <taxon>Euphorinae</taxon>
        <taxon>Microctonus</taxon>
    </lineage>
</organism>
<comment type="caution">
    <text evidence="2">The sequence shown here is derived from an EMBL/GenBank/DDBJ whole genome shotgun (WGS) entry which is preliminary data.</text>
</comment>
<reference evidence="2" key="1">
    <citation type="journal article" date="2023" name="bioRxiv">
        <title>Scaffold-level genome assemblies of two parasitoid biocontrol wasps reveal the parthenogenesis mechanism and an associated novel virus.</title>
        <authorList>
            <person name="Inwood S."/>
            <person name="Skelly J."/>
            <person name="Guhlin J."/>
            <person name="Harrop T."/>
            <person name="Goldson S."/>
            <person name="Dearden P."/>
        </authorList>
    </citation>
    <scope>NUCLEOTIDE SEQUENCE</scope>
    <source>
        <strain evidence="2">Irish</strain>
        <tissue evidence="2">Whole body</tissue>
    </source>
</reference>
<proteinExistence type="predicted"/>
<evidence type="ECO:0000313" key="3">
    <source>
        <dbReference type="Proteomes" id="UP001168990"/>
    </source>
</evidence>
<keyword evidence="1" id="KW-0732">Signal</keyword>
<dbReference type="EMBL" id="JAQQBS010000002">
    <property type="protein sequence ID" value="KAK0173818.1"/>
    <property type="molecule type" value="Genomic_DNA"/>
</dbReference>
<name>A0AA39FQJ5_9HYME</name>
<evidence type="ECO:0000256" key="1">
    <source>
        <dbReference type="SAM" id="SignalP"/>
    </source>
</evidence>
<dbReference type="AlphaFoldDB" id="A0AA39FQJ5"/>
<protein>
    <submittedName>
        <fullName evidence="2">Uncharacterized protein</fullName>
    </submittedName>
</protein>
<accession>A0AA39FQJ5</accession>
<gene>
    <name evidence="2" type="ORF">PV328_006961</name>
</gene>
<reference evidence="2" key="2">
    <citation type="submission" date="2023-03" db="EMBL/GenBank/DDBJ databases">
        <authorList>
            <person name="Inwood S.N."/>
            <person name="Skelly J.G."/>
            <person name="Guhlin J."/>
            <person name="Harrop T.W.R."/>
            <person name="Goldson S.G."/>
            <person name="Dearden P.K."/>
        </authorList>
    </citation>
    <scope>NUCLEOTIDE SEQUENCE</scope>
    <source>
        <strain evidence="2">Irish</strain>
        <tissue evidence="2">Whole body</tissue>
    </source>
</reference>
<feature type="signal peptide" evidence="1">
    <location>
        <begin position="1"/>
        <end position="23"/>
    </location>
</feature>
<sequence>MALVKNMMKIILLVLVITTITGAYTVNEKKFCSLSYETGDNATPAITCPVYFSMNKQLDATTSQEVKVNEPFPPQYVINFTEYASSFEEFAEKFPTFTLVVNGTAYSDSTFGDAAQNKFGSLTFSTYCFDVNSRGYYANIVDVTAEKSSTYYAIVNIKIGFKKRVNNLYVLPYFVLDFKPYVTSFEDFEYAYPSFIIAVNGVAYSDAIFGDVAKDKFANLSYPTSHFFANGTVNYINLVDNSTSKWGAHYARVKIDLGFQKKGTKLFVLPRLEGEVVGHGFYSKDLSIALNIQSITFKPRGMM</sequence>